<dbReference type="GO" id="GO:0016887">
    <property type="term" value="F:ATP hydrolysis activity"/>
    <property type="evidence" value="ECO:0007669"/>
    <property type="project" value="InterPro"/>
</dbReference>
<dbReference type="InterPro" id="IPR027417">
    <property type="entry name" value="P-loop_NTPase"/>
</dbReference>
<keyword evidence="4 9" id="KW-0067">ATP-binding</keyword>
<evidence type="ECO:0000256" key="1">
    <source>
        <dbReference type="ARBA" id="ARBA00004651"/>
    </source>
</evidence>
<feature type="transmembrane region" description="Helical" evidence="7">
    <location>
        <begin position="175"/>
        <end position="196"/>
    </location>
</feature>
<evidence type="ECO:0000256" key="5">
    <source>
        <dbReference type="ARBA" id="ARBA00022989"/>
    </source>
</evidence>
<evidence type="ECO:0000256" key="6">
    <source>
        <dbReference type="ARBA" id="ARBA00023136"/>
    </source>
</evidence>
<dbReference type="AlphaFoldDB" id="C4G9P6"/>
<feature type="transmembrane region" description="Helical" evidence="7">
    <location>
        <begin position="149"/>
        <end position="169"/>
    </location>
</feature>
<keyword evidence="6 7" id="KW-0472">Membrane</keyword>
<dbReference type="PROSITE" id="PS00211">
    <property type="entry name" value="ABC_TRANSPORTER_1"/>
    <property type="match status" value="1"/>
</dbReference>
<dbReference type="PANTHER" id="PTHR24221">
    <property type="entry name" value="ATP-BINDING CASSETTE SUB-FAMILY B"/>
    <property type="match status" value="1"/>
</dbReference>
<dbReference type="Gene3D" id="3.40.50.300">
    <property type="entry name" value="P-loop containing nucleotide triphosphate hydrolases"/>
    <property type="match status" value="1"/>
</dbReference>
<evidence type="ECO:0000256" key="4">
    <source>
        <dbReference type="ARBA" id="ARBA00022840"/>
    </source>
</evidence>
<name>C4G9P6_9FIRM</name>
<dbReference type="EMBL" id="ACIP02000001">
    <property type="protein sequence ID" value="EEP29343.1"/>
    <property type="molecule type" value="Genomic_DNA"/>
</dbReference>
<evidence type="ECO:0000259" key="8">
    <source>
        <dbReference type="PROSITE" id="PS50893"/>
    </source>
</evidence>
<comment type="subcellular location">
    <subcellularLocation>
        <location evidence="1">Cell membrane</location>
        <topology evidence="1">Multi-pass membrane protein</topology>
    </subcellularLocation>
</comment>
<reference evidence="9" key="1">
    <citation type="submission" date="2009-04" db="EMBL/GenBank/DDBJ databases">
        <authorList>
            <person name="Weinstock G."/>
            <person name="Sodergren E."/>
            <person name="Clifton S."/>
            <person name="Fulton L."/>
            <person name="Fulton B."/>
            <person name="Courtney L."/>
            <person name="Fronick C."/>
            <person name="Harrison M."/>
            <person name="Strong C."/>
            <person name="Farmer C."/>
            <person name="Delahaunty K."/>
            <person name="Markovic C."/>
            <person name="Hall O."/>
            <person name="Minx P."/>
            <person name="Tomlinson C."/>
            <person name="Mitreva M."/>
            <person name="Nelson J."/>
            <person name="Hou S."/>
            <person name="Wollam A."/>
            <person name="Pepin K.H."/>
            <person name="Johnson M."/>
            <person name="Bhonagiri V."/>
            <person name="Nash W.E."/>
            <person name="Warren W."/>
            <person name="Chinwalla A."/>
            <person name="Mardis E.R."/>
            <person name="Wilson R.K."/>
        </authorList>
    </citation>
    <scope>NUCLEOTIDE SEQUENCE [LARGE SCALE GENOMIC DNA]</scope>
    <source>
        <strain evidence="9">DSM 14600</strain>
    </source>
</reference>
<dbReference type="eggNOG" id="COG1132">
    <property type="taxonomic scope" value="Bacteria"/>
</dbReference>
<dbReference type="GO" id="GO:0005524">
    <property type="term" value="F:ATP binding"/>
    <property type="evidence" value="ECO:0007669"/>
    <property type="project" value="UniProtKB-KW"/>
</dbReference>
<protein>
    <submittedName>
        <fullName evidence="9">ABC transporter, ATP-binding protein</fullName>
    </submittedName>
</protein>
<dbReference type="PROSITE" id="PS50893">
    <property type="entry name" value="ABC_TRANSPORTER_2"/>
    <property type="match status" value="1"/>
</dbReference>
<dbReference type="PANTHER" id="PTHR24221:SF646">
    <property type="entry name" value="HAEMOLYSIN SECRETION ATP-BINDING PROTEIN"/>
    <property type="match status" value="1"/>
</dbReference>
<dbReference type="InterPro" id="IPR003439">
    <property type="entry name" value="ABC_transporter-like_ATP-bd"/>
</dbReference>
<gene>
    <name evidence="9" type="ORF">GCWU000342_00700</name>
</gene>
<feature type="domain" description="ABC transporter" evidence="8">
    <location>
        <begin position="370"/>
        <end position="608"/>
    </location>
</feature>
<keyword evidence="3" id="KW-0547">Nucleotide-binding</keyword>
<dbReference type="Gene3D" id="1.20.1560.10">
    <property type="entry name" value="ABC transporter type 1, transmembrane domain"/>
    <property type="match status" value="1"/>
</dbReference>
<dbReference type="Pfam" id="PF00005">
    <property type="entry name" value="ABC_tran"/>
    <property type="match status" value="1"/>
</dbReference>
<evidence type="ECO:0000256" key="2">
    <source>
        <dbReference type="ARBA" id="ARBA00022692"/>
    </source>
</evidence>
<comment type="caution">
    <text evidence="9">The sequence shown here is derived from an EMBL/GenBank/DDBJ whole genome shotgun (WGS) entry which is preliminary data.</text>
</comment>
<dbReference type="InterPro" id="IPR039421">
    <property type="entry name" value="Type_1_exporter"/>
</dbReference>
<dbReference type="GO" id="GO:0034040">
    <property type="term" value="F:ATPase-coupled lipid transmembrane transporter activity"/>
    <property type="evidence" value="ECO:0007669"/>
    <property type="project" value="TreeGrafter"/>
</dbReference>
<evidence type="ECO:0000256" key="3">
    <source>
        <dbReference type="ARBA" id="ARBA00022741"/>
    </source>
</evidence>
<dbReference type="InterPro" id="IPR017871">
    <property type="entry name" value="ABC_transporter-like_CS"/>
</dbReference>
<evidence type="ECO:0000313" key="9">
    <source>
        <dbReference type="EMBL" id="EEP29343.1"/>
    </source>
</evidence>
<evidence type="ECO:0000256" key="7">
    <source>
        <dbReference type="SAM" id="Phobius"/>
    </source>
</evidence>
<keyword evidence="5 7" id="KW-1133">Transmembrane helix</keyword>
<dbReference type="SMART" id="SM00382">
    <property type="entry name" value="AAA"/>
    <property type="match status" value="1"/>
</dbReference>
<dbReference type="Proteomes" id="UP000003494">
    <property type="component" value="Unassembled WGS sequence"/>
</dbReference>
<keyword evidence="2 7" id="KW-0812">Transmembrane</keyword>
<dbReference type="InterPro" id="IPR003593">
    <property type="entry name" value="AAA+_ATPase"/>
</dbReference>
<dbReference type="SUPFAM" id="SSF52540">
    <property type="entry name" value="P-loop containing nucleoside triphosphate hydrolases"/>
    <property type="match status" value="1"/>
</dbReference>
<accession>C4G9P6</accession>
<dbReference type="SUPFAM" id="SSF90123">
    <property type="entry name" value="ABC transporter transmembrane region"/>
    <property type="match status" value="1"/>
</dbReference>
<keyword evidence="10" id="KW-1185">Reference proteome</keyword>
<dbReference type="STRING" id="626523.GCWU000342_00700"/>
<feature type="transmembrane region" description="Helical" evidence="7">
    <location>
        <begin position="27"/>
        <end position="52"/>
    </location>
</feature>
<sequence length="625" mass="71272">MKMTIKQRYKITFRGYRILGKYCPGLIGFKIIGSIIESISPFINIWVSAQIINVIANDKSINKLFMYVLLAVITNFIFAIIKNVVDRISGVKEASMWDCFSKIFCDKQMSVDFVDLENVEYQHLKQKAEENLFMFGNGLAQLVWDTPGMINVIVSILASTALSISLFLADSSIKWLNSPAWILVVFLLIVIEGYILDKSKKKEQVIFSKWSDGSVWFNRAFDFYGQNLDLDLQRAKDVRIYRQDKIAENEINKMIIHNMREDGLITKMSYYQGISSFSAGVINALCYLFIVLKTYFGAFPVGNMVQYVGTLVKMTENFGNLTSALAENKIYCQHLQKLYEFLDMSGQDVAEHKTKLFDSMNNPIKKELHIEFRNVSFKYPGSDIYVLKNVSAKFDEGNKYAIVGQNGSGKTTFVKLLCRLYEPTEGEILLNGYNINEFDFKEYLRYLAVVFQDFQLFSFGIGQNVAAGIDYDPEKVELSIRKAGISDRVKNMPEGLETCLYRDFSENGVEISGGEAQKIALARAIYKNAPLMILDEPTSALDPIAEAEVYSSFDNIANSLITIYISHRLSSCKFCDVVTVFDKGMIVQRGAHNDLLLDVEGKYYELWNAQAKYYHTKHKKSLRKE</sequence>
<dbReference type="InterPro" id="IPR036640">
    <property type="entry name" value="ABC1_TM_sf"/>
</dbReference>
<dbReference type="HOGENOM" id="CLU_000604_84_3_9"/>
<organism evidence="9 10">
    <name type="scientific">Shuttleworthella satelles DSM 14600</name>
    <dbReference type="NCBI Taxonomy" id="626523"/>
    <lineage>
        <taxon>Bacteria</taxon>
        <taxon>Bacillati</taxon>
        <taxon>Bacillota</taxon>
        <taxon>Clostridia</taxon>
        <taxon>Lachnospirales</taxon>
        <taxon>Lachnospiraceae</taxon>
        <taxon>Shuttleworthella</taxon>
    </lineage>
</organism>
<feature type="transmembrane region" description="Helical" evidence="7">
    <location>
        <begin position="277"/>
        <end position="296"/>
    </location>
</feature>
<feature type="transmembrane region" description="Helical" evidence="7">
    <location>
        <begin position="64"/>
        <end position="85"/>
    </location>
</feature>
<dbReference type="GO" id="GO:0005886">
    <property type="term" value="C:plasma membrane"/>
    <property type="evidence" value="ECO:0007669"/>
    <property type="project" value="UniProtKB-SubCell"/>
</dbReference>
<proteinExistence type="predicted"/>
<evidence type="ECO:0000313" key="10">
    <source>
        <dbReference type="Proteomes" id="UP000003494"/>
    </source>
</evidence>